<dbReference type="EMBL" id="AMQM01007347">
    <property type="status" value="NOT_ANNOTATED_CDS"/>
    <property type="molecule type" value="Genomic_DNA"/>
</dbReference>
<dbReference type="EnsemblMetazoa" id="HelroT180773">
    <property type="protein sequence ID" value="HelroP180773"/>
    <property type="gene ID" value="HelroG180773"/>
</dbReference>
<keyword evidence="6" id="KW-1185">Reference proteome</keyword>
<dbReference type="SUPFAM" id="SSF53756">
    <property type="entry name" value="UDP-Glycosyltransferase/glycogen phosphorylase"/>
    <property type="match status" value="1"/>
</dbReference>
<evidence type="ECO:0000313" key="6">
    <source>
        <dbReference type="Proteomes" id="UP000015101"/>
    </source>
</evidence>
<dbReference type="PANTHER" id="PTHR46660:SF2">
    <property type="entry name" value="GLYCOSYLTRANSFERASE 1 DOMAIN-CONTAINING PROTEIN 1"/>
    <property type="match status" value="1"/>
</dbReference>
<dbReference type="OMA" id="FSEWHSE"/>
<dbReference type="AlphaFoldDB" id="T1FG95"/>
<dbReference type="EMBL" id="KB097599">
    <property type="protein sequence ID" value="ESN93676.1"/>
    <property type="molecule type" value="Genomic_DNA"/>
</dbReference>
<accession>T1FG95</accession>
<dbReference type="Pfam" id="PF00534">
    <property type="entry name" value="Glycos_transf_1"/>
    <property type="match status" value="1"/>
</dbReference>
<dbReference type="Gene3D" id="3.40.50.2000">
    <property type="entry name" value="Glycogen Phosphorylase B"/>
    <property type="match status" value="2"/>
</dbReference>
<protein>
    <recommendedName>
        <fullName evidence="3">Glycosyl transferase family 1 domain-containing protein</fullName>
    </recommendedName>
</protein>
<dbReference type="GeneID" id="20207844"/>
<proteinExistence type="predicted"/>
<dbReference type="RefSeq" id="XP_009028308.1">
    <property type="nucleotide sequence ID" value="XM_009030060.1"/>
</dbReference>
<dbReference type="eggNOG" id="ENOG502QQZE">
    <property type="taxonomic scope" value="Eukaryota"/>
</dbReference>
<feature type="region of interest" description="Disordered" evidence="2">
    <location>
        <begin position="365"/>
        <end position="392"/>
    </location>
</feature>
<evidence type="ECO:0000256" key="2">
    <source>
        <dbReference type="SAM" id="MobiDB-lite"/>
    </source>
</evidence>
<evidence type="ECO:0000259" key="3">
    <source>
        <dbReference type="Pfam" id="PF00534"/>
    </source>
</evidence>
<gene>
    <name evidence="5" type="primary">20207844</name>
    <name evidence="4" type="ORF">HELRODRAFT_180773</name>
</gene>
<dbReference type="GO" id="GO:0016757">
    <property type="term" value="F:glycosyltransferase activity"/>
    <property type="evidence" value="ECO:0007669"/>
    <property type="project" value="UniProtKB-KW"/>
</dbReference>
<feature type="domain" description="Glycosyl transferase family 1" evidence="3">
    <location>
        <begin position="182"/>
        <end position="333"/>
    </location>
</feature>
<dbReference type="Proteomes" id="UP000015101">
    <property type="component" value="Unassembled WGS sequence"/>
</dbReference>
<sequence>MSEFDRKVLIVSPLSNASGNKSTALRLKTYFKNCFVKDVKDLKDDVELNDFIIKNNISCIISFHAYRTGHLFQNGCIVPYSFIFVGTDLNVFSKNENHRNFMYGALLNSSSTITFNKYMEDLITKTWVLIKTEVKKQEKFLDTTRHVIFSSNQITASNASVFYQPTEYEIPHFSKQSHCHIFSLVAGLRYEKDPLFLLDAFQDWHDRERNDVYMVIVGAPVDPLYAAEFIEIIKKYPSVKYIGQLQQQETWNVLQKSIALINSSITEAMSNSLLEALSLGVPALARVNNSNEYVVKDGKNGFLFRTPSEFITKARTLLLNPHMRNCMSYNAKKYIRTNHNHAVEKSRYNKLVNYLINNNDKYNNNGNSDNCDEDNADGHSNGNGAYSHSDEE</sequence>
<dbReference type="InParanoid" id="T1FG95"/>
<dbReference type="HOGENOM" id="CLU_009583_7_1_1"/>
<evidence type="ECO:0000313" key="5">
    <source>
        <dbReference type="EnsemblMetazoa" id="HelroP180773"/>
    </source>
</evidence>
<dbReference type="InterPro" id="IPR052622">
    <property type="entry name" value="Glycosyltransferase_G1"/>
</dbReference>
<dbReference type="PANTHER" id="PTHR46660">
    <property type="match status" value="1"/>
</dbReference>
<dbReference type="KEGG" id="hro:HELRODRAFT_180773"/>
<dbReference type="CTD" id="20207844"/>
<dbReference type="InterPro" id="IPR001296">
    <property type="entry name" value="Glyco_trans_1"/>
</dbReference>
<keyword evidence="1" id="KW-0808">Transferase</keyword>
<name>T1FG95_HELRO</name>
<evidence type="ECO:0000313" key="4">
    <source>
        <dbReference type="EMBL" id="ESN93676.1"/>
    </source>
</evidence>
<evidence type="ECO:0000256" key="1">
    <source>
        <dbReference type="ARBA" id="ARBA00022676"/>
    </source>
</evidence>
<reference evidence="4 6" key="2">
    <citation type="journal article" date="2013" name="Nature">
        <title>Insights into bilaterian evolution from three spiralian genomes.</title>
        <authorList>
            <person name="Simakov O."/>
            <person name="Marletaz F."/>
            <person name="Cho S.J."/>
            <person name="Edsinger-Gonzales E."/>
            <person name="Havlak P."/>
            <person name="Hellsten U."/>
            <person name="Kuo D.H."/>
            <person name="Larsson T."/>
            <person name="Lv J."/>
            <person name="Arendt D."/>
            <person name="Savage R."/>
            <person name="Osoegawa K."/>
            <person name="de Jong P."/>
            <person name="Grimwood J."/>
            <person name="Chapman J.A."/>
            <person name="Shapiro H."/>
            <person name="Aerts A."/>
            <person name="Otillar R.P."/>
            <person name="Terry A.Y."/>
            <person name="Boore J.L."/>
            <person name="Grigoriev I.V."/>
            <person name="Lindberg D.R."/>
            <person name="Seaver E.C."/>
            <person name="Weisblat D.A."/>
            <person name="Putnam N.H."/>
            <person name="Rokhsar D.S."/>
        </authorList>
    </citation>
    <scope>NUCLEOTIDE SEQUENCE</scope>
</reference>
<keyword evidence="1" id="KW-0328">Glycosyltransferase</keyword>
<reference evidence="6" key="1">
    <citation type="submission" date="2012-12" db="EMBL/GenBank/DDBJ databases">
        <authorList>
            <person name="Hellsten U."/>
            <person name="Grimwood J."/>
            <person name="Chapman J.A."/>
            <person name="Shapiro H."/>
            <person name="Aerts A."/>
            <person name="Otillar R.P."/>
            <person name="Terry A.Y."/>
            <person name="Boore J.L."/>
            <person name="Simakov O."/>
            <person name="Marletaz F."/>
            <person name="Cho S.-J."/>
            <person name="Edsinger-Gonzales E."/>
            <person name="Havlak P."/>
            <person name="Kuo D.-H."/>
            <person name="Larsson T."/>
            <person name="Lv J."/>
            <person name="Arendt D."/>
            <person name="Savage R."/>
            <person name="Osoegawa K."/>
            <person name="de Jong P."/>
            <person name="Lindberg D.R."/>
            <person name="Seaver E.C."/>
            <person name="Weisblat D.A."/>
            <person name="Putnam N.H."/>
            <person name="Grigoriev I.V."/>
            <person name="Rokhsar D.S."/>
        </authorList>
    </citation>
    <scope>NUCLEOTIDE SEQUENCE</scope>
</reference>
<organism evidence="5 6">
    <name type="scientific">Helobdella robusta</name>
    <name type="common">Californian leech</name>
    <dbReference type="NCBI Taxonomy" id="6412"/>
    <lineage>
        <taxon>Eukaryota</taxon>
        <taxon>Metazoa</taxon>
        <taxon>Spiralia</taxon>
        <taxon>Lophotrochozoa</taxon>
        <taxon>Annelida</taxon>
        <taxon>Clitellata</taxon>
        <taxon>Hirudinea</taxon>
        <taxon>Rhynchobdellida</taxon>
        <taxon>Glossiphoniidae</taxon>
        <taxon>Helobdella</taxon>
    </lineage>
</organism>
<reference evidence="5" key="3">
    <citation type="submission" date="2015-06" db="UniProtKB">
        <authorList>
            <consortium name="EnsemblMetazoa"/>
        </authorList>
    </citation>
    <scope>IDENTIFICATION</scope>
</reference>
<dbReference type="OrthoDB" id="512920at2759"/>